<reference evidence="1" key="1">
    <citation type="journal article" date="2020" name="Nature">
        <title>Giant virus diversity and host interactions through global metagenomics.</title>
        <authorList>
            <person name="Schulz F."/>
            <person name="Roux S."/>
            <person name="Paez-Espino D."/>
            <person name="Jungbluth S."/>
            <person name="Walsh D.A."/>
            <person name="Denef V.J."/>
            <person name="McMahon K.D."/>
            <person name="Konstantinidis K.T."/>
            <person name="Eloe-Fadrosh E.A."/>
            <person name="Kyrpides N.C."/>
            <person name="Woyke T."/>
        </authorList>
    </citation>
    <scope>NUCLEOTIDE SEQUENCE</scope>
    <source>
        <strain evidence="1">GVMAG-M-3300025880-76</strain>
    </source>
</reference>
<evidence type="ECO:0008006" key="2">
    <source>
        <dbReference type="Google" id="ProtNLM"/>
    </source>
</evidence>
<dbReference type="EMBL" id="MN740360">
    <property type="protein sequence ID" value="QHU02602.1"/>
    <property type="molecule type" value="Genomic_DNA"/>
</dbReference>
<dbReference type="AlphaFoldDB" id="A0A6C0JAC5"/>
<protein>
    <recommendedName>
        <fullName evidence="2">SGNH domain-containing protein</fullName>
    </recommendedName>
</protein>
<proteinExistence type="predicted"/>
<evidence type="ECO:0000313" key="1">
    <source>
        <dbReference type="EMBL" id="QHU02602.1"/>
    </source>
</evidence>
<name>A0A6C0JAC5_9ZZZZ</name>
<organism evidence="1">
    <name type="scientific">viral metagenome</name>
    <dbReference type="NCBI Taxonomy" id="1070528"/>
    <lineage>
        <taxon>unclassified sequences</taxon>
        <taxon>metagenomes</taxon>
        <taxon>organismal metagenomes</taxon>
    </lineage>
</organism>
<dbReference type="Gene3D" id="3.90.1480.10">
    <property type="entry name" value="Alpha-2,3-sialyltransferase"/>
    <property type="match status" value="1"/>
</dbReference>
<sequence length="501" mass="58674">MTDTLFILGNGPSLANVMNNDKYLKYIKQHDTFCLNSFHKMMKKYDFTPCYYGCFDYIVNESKKEDFSKLVLEKNGIKEFYFIGNGKNGQSMYSKEVVNNDRFINFNFINRGLDGFKEISKSFDKFVNAGASGANALQIGIMKGYKRIILLGCDCNYVEKVNGSTVNSTGQLVIKGNIKENPNYWFPEYHSNGDIYNFPQTQKYQIGGWKNIFYNCPEDVKILNCSEISQIPYFEKVKFDTICKKILIFTDSRGQHKSSFTNELLFTEKIKLELYNSYKIKTDLMLCPFKWTSTIDFIQCIENKLINIDEYDYIILYTGVVEYSPRNLSNLNECYNNIINDDITFSKLTNEKSKIINNKMSFMKTIFSKDEINEHIDKYSVVKYKDEYTNNMVSTKMHENTVIPYLKHKLYDKLIFINSNHILDGWEGNYLKINPLGRPKNINIINDYVDLNKELLSDCINLDWNGTDIKKYTIDNMHLTYEGSEYIYDKIVTLLRRKNFL</sequence>
<accession>A0A6C0JAC5</accession>